<keyword evidence="2" id="KW-1185">Reference proteome</keyword>
<dbReference type="RefSeq" id="WP_141164059.1">
    <property type="nucleotide sequence ID" value="NZ_VHQG01000003.1"/>
</dbReference>
<evidence type="ECO:0000313" key="2">
    <source>
        <dbReference type="Proteomes" id="UP000316252"/>
    </source>
</evidence>
<proteinExistence type="predicted"/>
<comment type="caution">
    <text evidence="1">The sequence shown here is derived from an EMBL/GenBank/DDBJ whole genome shotgun (WGS) entry which is preliminary data.</text>
</comment>
<organism evidence="1 2">
    <name type="scientific">Schumannella soli</name>
    <dbReference type="NCBI Taxonomy" id="2590779"/>
    <lineage>
        <taxon>Bacteria</taxon>
        <taxon>Bacillati</taxon>
        <taxon>Actinomycetota</taxon>
        <taxon>Actinomycetes</taxon>
        <taxon>Micrococcales</taxon>
        <taxon>Microbacteriaceae</taxon>
        <taxon>Schumannella</taxon>
    </lineage>
</organism>
<dbReference type="AlphaFoldDB" id="A0A506XQX5"/>
<evidence type="ECO:0008006" key="3">
    <source>
        <dbReference type="Google" id="ProtNLM"/>
    </source>
</evidence>
<reference evidence="1 2" key="1">
    <citation type="submission" date="2019-06" db="EMBL/GenBank/DDBJ databases">
        <authorList>
            <person name="Li F."/>
        </authorList>
    </citation>
    <scope>NUCLEOTIDE SEQUENCE [LARGE SCALE GENOMIC DNA]</scope>
    <source>
        <strain evidence="1 2">10F1D-1</strain>
    </source>
</reference>
<dbReference type="EMBL" id="VHQG01000003">
    <property type="protein sequence ID" value="TPW75031.1"/>
    <property type="molecule type" value="Genomic_DNA"/>
</dbReference>
<sequence length="207" mass="22049">MASALDRTLDIVDYDLGFAEGWLALPLGETAGADGAGARLTAELGVEGPAAESLRSQLDELQRELQSIDDPGMTAVVWAPYPETGTIACSLTFRLAEIGRDDTAEVFAAEMEQDAGAADDGYQFAEVGVWQHDIPAGRMVGARQLILDGDAETGRVVDRVLYGVFVPGARQMVQLIFTAAGVGSFEDIAAETQEIVATLRVRTEEAR</sequence>
<evidence type="ECO:0000313" key="1">
    <source>
        <dbReference type="EMBL" id="TPW75031.1"/>
    </source>
</evidence>
<name>A0A506XQX5_9MICO</name>
<gene>
    <name evidence="1" type="ORF">FJ657_12485</name>
</gene>
<dbReference type="OrthoDB" id="4977407at2"/>
<accession>A0A506XQX5</accession>
<protein>
    <recommendedName>
        <fullName evidence="3">DUF1795 domain-containing protein</fullName>
    </recommendedName>
</protein>
<dbReference type="Proteomes" id="UP000316252">
    <property type="component" value="Unassembled WGS sequence"/>
</dbReference>